<proteinExistence type="predicted"/>
<gene>
    <name evidence="1" type="ORF">SAMN05661093_09115</name>
</gene>
<protein>
    <submittedName>
        <fullName evidence="1">Uncharacterized protein</fullName>
    </submittedName>
</protein>
<reference evidence="1 2" key="1">
    <citation type="submission" date="2017-04" db="EMBL/GenBank/DDBJ databases">
        <authorList>
            <person name="Afonso C.L."/>
            <person name="Miller P.J."/>
            <person name="Scott M.A."/>
            <person name="Spackman E."/>
            <person name="Goraichik I."/>
            <person name="Dimitrov K.M."/>
            <person name="Suarez D.L."/>
            <person name="Swayne D.E."/>
        </authorList>
    </citation>
    <scope>NUCLEOTIDE SEQUENCE [LARGE SCALE GENOMIC DNA]</scope>
    <source>
        <strain evidence="1 2">DSM 43828</strain>
    </source>
</reference>
<sequence>MMGIRYTGPYAEQVAEHEGQAARKLTDGTVSTGWTEETSALEAFIAACSCGWRAAAEHPATEAGKEAAEAQWNTEHLSPLIEAARSSWESWPDDLAGLARYARDRVLAQDNAEALRILDQMVADVDYRRRTVAQLSGQQERGAQE</sequence>
<dbReference type="EMBL" id="FWXV01000011">
    <property type="protein sequence ID" value="SMD25429.1"/>
    <property type="molecule type" value="Genomic_DNA"/>
</dbReference>
<name>A0A1W2FTZ2_KIBAR</name>
<dbReference type="AlphaFoldDB" id="A0A1W2FTZ2"/>
<dbReference type="Proteomes" id="UP000192674">
    <property type="component" value="Unassembled WGS sequence"/>
</dbReference>
<keyword evidence="2" id="KW-1185">Reference proteome</keyword>
<accession>A0A1W2FTZ2</accession>
<evidence type="ECO:0000313" key="2">
    <source>
        <dbReference type="Proteomes" id="UP000192674"/>
    </source>
</evidence>
<organism evidence="1 2">
    <name type="scientific">Kibdelosporangium aridum</name>
    <dbReference type="NCBI Taxonomy" id="2030"/>
    <lineage>
        <taxon>Bacteria</taxon>
        <taxon>Bacillati</taxon>
        <taxon>Actinomycetota</taxon>
        <taxon>Actinomycetes</taxon>
        <taxon>Pseudonocardiales</taxon>
        <taxon>Pseudonocardiaceae</taxon>
        <taxon>Kibdelosporangium</taxon>
    </lineage>
</organism>
<evidence type="ECO:0000313" key="1">
    <source>
        <dbReference type="EMBL" id="SMD25429.1"/>
    </source>
</evidence>